<gene>
    <name evidence="2" type="ORF">METUNv1_01687</name>
</gene>
<dbReference type="AlphaFoldDB" id="F5RC46"/>
<dbReference type="OrthoDB" id="8702413at2"/>
<dbReference type="STRING" id="1000565.METUNv1_01687"/>
<dbReference type="RefSeq" id="WP_008060700.1">
    <property type="nucleotide sequence ID" value="NZ_AFHG01000044.1"/>
</dbReference>
<sequence>MALIVEDGTGRPDAESYASVALADAYHAAMGAVSWAAATEGEREIALRKATAYVEAAYAWRGERVSSTQALAWPRGGACRDGIELPSDEIPAQLRRAVFELALKSLTSDLMPDVAPEVVTAESVGPISTSYGTARNGGLTRFSLVDAMLRDLVLAGGAGGSVRVSRA</sequence>
<dbReference type="InterPro" id="IPR046787">
    <property type="entry name" value="DnaT_2"/>
</dbReference>
<organism evidence="2 3">
    <name type="scientific">Methyloversatilis universalis (strain ATCC BAA-1314 / DSM 25237 / JCM 13912 / CCUG 52030 / FAM5)</name>
    <dbReference type="NCBI Taxonomy" id="1000565"/>
    <lineage>
        <taxon>Bacteria</taxon>
        <taxon>Pseudomonadati</taxon>
        <taxon>Pseudomonadota</taxon>
        <taxon>Betaproteobacteria</taxon>
        <taxon>Nitrosomonadales</taxon>
        <taxon>Sterolibacteriaceae</taxon>
        <taxon>Methyloversatilis</taxon>
    </lineage>
</organism>
<evidence type="ECO:0000313" key="3">
    <source>
        <dbReference type="Proteomes" id="UP000005019"/>
    </source>
</evidence>
<proteinExistence type="predicted"/>
<evidence type="ECO:0000313" key="2">
    <source>
        <dbReference type="EMBL" id="EGK71909.1"/>
    </source>
</evidence>
<accession>F5RC46</accession>
<feature type="domain" description="Putative DnaT-like" evidence="1">
    <location>
        <begin position="1"/>
        <end position="166"/>
    </location>
</feature>
<comment type="caution">
    <text evidence="2">The sequence shown here is derived from an EMBL/GenBank/DDBJ whole genome shotgun (WGS) entry which is preliminary data.</text>
</comment>
<dbReference type="Pfam" id="PF20557">
    <property type="entry name" value="DnaT_2"/>
    <property type="match status" value="1"/>
</dbReference>
<dbReference type="Proteomes" id="UP000005019">
    <property type="component" value="Unassembled WGS sequence"/>
</dbReference>
<keyword evidence="3" id="KW-1185">Reference proteome</keyword>
<evidence type="ECO:0000259" key="1">
    <source>
        <dbReference type="Pfam" id="PF20557"/>
    </source>
</evidence>
<dbReference type="EMBL" id="AFHG01000044">
    <property type="protein sequence ID" value="EGK71909.1"/>
    <property type="molecule type" value="Genomic_DNA"/>
</dbReference>
<reference evidence="2 3" key="1">
    <citation type="journal article" date="2011" name="J. Bacteriol.">
        <title>Genome sequence of Methyloversatilis universalis FAM5T, a methylotrophic representative of the order Rhodocyclales.</title>
        <authorList>
            <person name="Kittichotirat W."/>
            <person name="Good N.M."/>
            <person name="Hall R."/>
            <person name="Bringel F."/>
            <person name="Lajus A."/>
            <person name="Medigue C."/>
            <person name="Smalley N.E."/>
            <person name="Beck D."/>
            <person name="Bumgarner R."/>
            <person name="Vuilleumier S."/>
            <person name="Kalyuzhnaya M.G."/>
        </authorList>
    </citation>
    <scope>NUCLEOTIDE SEQUENCE [LARGE SCALE GENOMIC DNA]</scope>
    <source>
        <strain evidence="3">ATCC BAA-1314 / JCM 13912 / FAM5</strain>
    </source>
</reference>
<dbReference type="eggNOG" id="ENOG5032Z46">
    <property type="taxonomic scope" value="Bacteria"/>
</dbReference>
<protein>
    <recommendedName>
        <fullName evidence="1">Putative DnaT-like domain-containing protein</fullName>
    </recommendedName>
</protein>
<name>F5RC46_METUF</name>